<dbReference type="Gene3D" id="3.30.70.20">
    <property type="match status" value="1"/>
</dbReference>
<sequence>MVNLKACTDCGSCLEVAPGIFARRPETGEITVLERDDYPDEDVHAAVTICPADCISPGGG</sequence>
<protein>
    <recommendedName>
        <fullName evidence="1">4Fe-4S ferredoxin-type domain-containing protein</fullName>
    </recommendedName>
</protein>
<evidence type="ECO:0000259" key="1">
    <source>
        <dbReference type="PROSITE" id="PS51379"/>
    </source>
</evidence>
<dbReference type="AlphaFoldDB" id="A0A653AFW7"/>
<organism evidence="2">
    <name type="scientific">Uncultured Desulfatiglans sp</name>
    <dbReference type="NCBI Taxonomy" id="1748965"/>
    <lineage>
        <taxon>Bacteria</taxon>
        <taxon>Pseudomonadati</taxon>
        <taxon>Thermodesulfobacteriota</taxon>
        <taxon>Desulfobacteria</taxon>
        <taxon>Desulfatiglandales</taxon>
        <taxon>Desulfatiglandaceae</taxon>
        <taxon>Desulfatiglans</taxon>
        <taxon>environmental samples</taxon>
    </lineage>
</organism>
<feature type="domain" description="4Fe-4S ferredoxin-type" evidence="1">
    <location>
        <begin position="1"/>
        <end position="26"/>
    </location>
</feature>
<proteinExistence type="predicted"/>
<dbReference type="EMBL" id="UPXX01000032">
    <property type="protein sequence ID" value="VBB46961.1"/>
    <property type="molecule type" value="Genomic_DNA"/>
</dbReference>
<reference evidence="2" key="1">
    <citation type="submission" date="2018-07" db="EMBL/GenBank/DDBJ databases">
        <authorList>
            <consortium name="Genoscope - CEA"/>
            <person name="William W."/>
        </authorList>
    </citation>
    <scope>NUCLEOTIDE SEQUENCE</scope>
    <source>
        <strain evidence="2">IK1</strain>
    </source>
</reference>
<name>A0A653AFW7_UNCDX</name>
<dbReference type="Pfam" id="PF13370">
    <property type="entry name" value="Fer4_13"/>
    <property type="match status" value="1"/>
</dbReference>
<dbReference type="SUPFAM" id="SSF54862">
    <property type="entry name" value="4Fe-4S ferredoxins"/>
    <property type="match status" value="1"/>
</dbReference>
<dbReference type="InterPro" id="IPR017896">
    <property type="entry name" value="4Fe4S_Fe-S-bd"/>
</dbReference>
<accession>A0A653AFW7</accession>
<gene>
    <name evidence="2" type="ORF">TRIP_B50037</name>
</gene>
<evidence type="ECO:0000313" key="2">
    <source>
        <dbReference type="EMBL" id="VBB46961.1"/>
    </source>
</evidence>
<dbReference type="PROSITE" id="PS51379">
    <property type="entry name" value="4FE4S_FER_2"/>
    <property type="match status" value="1"/>
</dbReference>